<accession>A0A9P5MS73</accession>
<proteinExistence type="inferred from homology"/>
<keyword evidence="4" id="KW-0967">Endosome</keyword>
<dbReference type="OrthoDB" id="10260857at2759"/>
<dbReference type="GO" id="GO:0000813">
    <property type="term" value="C:ESCRT I complex"/>
    <property type="evidence" value="ECO:0007669"/>
    <property type="project" value="TreeGrafter"/>
</dbReference>
<evidence type="ECO:0000313" key="9">
    <source>
        <dbReference type="Proteomes" id="UP000759537"/>
    </source>
</evidence>
<evidence type="ECO:0000256" key="6">
    <source>
        <dbReference type="PROSITE-ProRule" id="PRU00646"/>
    </source>
</evidence>
<dbReference type="GO" id="GO:0006623">
    <property type="term" value="P:protein targeting to vacuole"/>
    <property type="evidence" value="ECO:0007669"/>
    <property type="project" value="TreeGrafter"/>
</dbReference>
<keyword evidence="5 6" id="KW-0653">Protein transport</keyword>
<reference evidence="8" key="1">
    <citation type="submission" date="2019-10" db="EMBL/GenBank/DDBJ databases">
        <authorList>
            <consortium name="DOE Joint Genome Institute"/>
            <person name="Kuo A."/>
            <person name="Miyauchi S."/>
            <person name="Kiss E."/>
            <person name="Drula E."/>
            <person name="Kohler A."/>
            <person name="Sanchez-Garcia M."/>
            <person name="Andreopoulos B."/>
            <person name="Barry K.W."/>
            <person name="Bonito G."/>
            <person name="Buee M."/>
            <person name="Carver A."/>
            <person name="Chen C."/>
            <person name="Cichocki N."/>
            <person name="Clum A."/>
            <person name="Culley D."/>
            <person name="Crous P.W."/>
            <person name="Fauchery L."/>
            <person name="Girlanda M."/>
            <person name="Hayes R."/>
            <person name="Keri Z."/>
            <person name="LaButti K."/>
            <person name="Lipzen A."/>
            <person name="Lombard V."/>
            <person name="Magnuson J."/>
            <person name="Maillard F."/>
            <person name="Morin E."/>
            <person name="Murat C."/>
            <person name="Nolan M."/>
            <person name="Ohm R."/>
            <person name="Pangilinan J."/>
            <person name="Pereira M."/>
            <person name="Perotto S."/>
            <person name="Peter M."/>
            <person name="Riley R."/>
            <person name="Sitrit Y."/>
            <person name="Stielow B."/>
            <person name="Szollosi G."/>
            <person name="Zifcakova L."/>
            <person name="Stursova M."/>
            <person name="Spatafora J.W."/>
            <person name="Tedersoo L."/>
            <person name="Vaario L.-M."/>
            <person name="Yamada A."/>
            <person name="Yan M."/>
            <person name="Wang P."/>
            <person name="Xu J."/>
            <person name="Bruns T."/>
            <person name="Baldrian P."/>
            <person name="Vilgalys R."/>
            <person name="Henrissat B."/>
            <person name="Grigoriev I.V."/>
            <person name="Hibbett D."/>
            <person name="Nagy L.G."/>
            <person name="Martin F.M."/>
        </authorList>
    </citation>
    <scope>NUCLEOTIDE SEQUENCE</scope>
    <source>
        <strain evidence="8">Prilba</strain>
    </source>
</reference>
<sequence>MSIQTSLTAEFPELSHLTREDLEDMLAEPAYFQAIFHTLSKAKELYQSQAELGLANETIANQNLALQDELYKLRSETKDAFDDAKALEARWTELQREQKEVYQRFTPQFLLMRLRHATTAQDDLSETLASTFVRSTSSEPAATPASGKEVDDFVKEFRELRKTYHKRVMWGDQWTIGRVAWRDDHDGV</sequence>
<evidence type="ECO:0000256" key="2">
    <source>
        <dbReference type="ARBA" id="ARBA00007617"/>
    </source>
</evidence>
<keyword evidence="9" id="KW-1185">Reference proteome</keyword>
<dbReference type="Gene3D" id="1.10.287.660">
    <property type="entry name" value="Helix hairpin bin"/>
    <property type="match status" value="1"/>
</dbReference>
<evidence type="ECO:0000259" key="7">
    <source>
        <dbReference type="PROSITE" id="PS51314"/>
    </source>
</evidence>
<comment type="caution">
    <text evidence="8">The sequence shown here is derived from an EMBL/GenBank/DDBJ whole genome shotgun (WGS) entry which is preliminary data.</text>
</comment>
<keyword evidence="3 6" id="KW-0813">Transport</keyword>
<evidence type="ECO:0000256" key="3">
    <source>
        <dbReference type="ARBA" id="ARBA00022448"/>
    </source>
</evidence>
<name>A0A9P5MS73_9AGAM</name>
<dbReference type="GO" id="GO:0006612">
    <property type="term" value="P:protein targeting to membrane"/>
    <property type="evidence" value="ECO:0007669"/>
    <property type="project" value="TreeGrafter"/>
</dbReference>
<dbReference type="GO" id="GO:0043162">
    <property type="term" value="P:ubiquitin-dependent protein catabolic process via the multivesicular body sorting pathway"/>
    <property type="evidence" value="ECO:0007669"/>
    <property type="project" value="TreeGrafter"/>
</dbReference>
<evidence type="ECO:0000256" key="5">
    <source>
        <dbReference type="ARBA" id="ARBA00022927"/>
    </source>
</evidence>
<organism evidence="8 9">
    <name type="scientific">Russula ochroleuca</name>
    <dbReference type="NCBI Taxonomy" id="152965"/>
    <lineage>
        <taxon>Eukaryota</taxon>
        <taxon>Fungi</taxon>
        <taxon>Dikarya</taxon>
        <taxon>Basidiomycota</taxon>
        <taxon>Agaricomycotina</taxon>
        <taxon>Agaricomycetes</taxon>
        <taxon>Russulales</taxon>
        <taxon>Russulaceae</taxon>
        <taxon>Russula</taxon>
    </lineage>
</organism>
<gene>
    <name evidence="8" type="ORF">DFH94DRAFT_795093</name>
</gene>
<evidence type="ECO:0000256" key="1">
    <source>
        <dbReference type="ARBA" id="ARBA00004177"/>
    </source>
</evidence>
<dbReference type="PROSITE" id="PS51314">
    <property type="entry name" value="VPS37_C"/>
    <property type="match status" value="1"/>
</dbReference>
<dbReference type="EMBL" id="WHVB01000014">
    <property type="protein sequence ID" value="KAF8476697.1"/>
    <property type="molecule type" value="Genomic_DNA"/>
</dbReference>
<reference evidence="8" key="2">
    <citation type="journal article" date="2020" name="Nat. Commun.">
        <title>Large-scale genome sequencing of mycorrhizal fungi provides insights into the early evolution of symbiotic traits.</title>
        <authorList>
            <person name="Miyauchi S."/>
            <person name="Kiss E."/>
            <person name="Kuo A."/>
            <person name="Drula E."/>
            <person name="Kohler A."/>
            <person name="Sanchez-Garcia M."/>
            <person name="Morin E."/>
            <person name="Andreopoulos B."/>
            <person name="Barry K.W."/>
            <person name="Bonito G."/>
            <person name="Buee M."/>
            <person name="Carver A."/>
            <person name="Chen C."/>
            <person name="Cichocki N."/>
            <person name="Clum A."/>
            <person name="Culley D."/>
            <person name="Crous P.W."/>
            <person name="Fauchery L."/>
            <person name="Girlanda M."/>
            <person name="Hayes R.D."/>
            <person name="Keri Z."/>
            <person name="LaButti K."/>
            <person name="Lipzen A."/>
            <person name="Lombard V."/>
            <person name="Magnuson J."/>
            <person name="Maillard F."/>
            <person name="Murat C."/>
            <person name="Nolan M."/>
            <person name="Ohm R.A."/>
            <person name="Pangilinan J."/>
            <person name="Pereira M.F."/>
            <person name="Perotto S."/>
            <person name="Peter M."/>
            <person name="Pfister S."/>
            <person name="Riley R."/>
            <person name="Sitrit Y."/>
            <person name="Stielow J.B."/>
            <person name="Szollosi G."/>
            <person name="Zifcakova L."/>
            <person name="Stursova M."/>
            <person name="Spatafora J.W."/>
            <person name="Tedersoo L."/>
            <person name="Vaario L.M."/>
            <person name="Yamada A."/>
            <person name="Yan M."/>
            <person name="Wang P."/>
            <person name="Xu J."/>
            <person name="Bruns T."/>
            <person name="Baldrian P."/>
            <person name="Vilgalys R."/>
            <person name="Dunand C."/>
            <person name="Henrissat B."/>
            <person name="Grigoriev I.V."/>
            <person name="Hibbett D."/>
            <person name="Nagy L.G."/>
            <person name="Martin F.M."/>
        </authorList>
    </citation>
    <scope>NUCLEOTIDE SEQUENCE</scope>
    <source>
        <strain evidence="8">Prilba</strain>
    </source>
</reference>
<dbReference type="InterPro" id="IPR037202">
    <property type="entry name" value="ESCRT_assembly_dom"/>
</dbReference>
<evidence type="ECO:0000256" key="4">
    <source>
        <dbReference type="ARBA" id="ARBA00022753"/>
    </source>
</evidence>
<dbReference type="InterPro" id="IPR009851">
    <property type="entry name" value="Mod_r"/>
</dbReference>
<comment type="similarity">
    <text evidence="2">Belongs to the VPS37 family.</text>
</comment>
<dbReference type="Proteomes" id="UP000759537">
    <property type="component" value="Unassembled WGS sequence"/>
</dbReference>
<dbReference type="SUPFAM" id="SSF140111">
    <property type="entry name" value="Endosomal sorting complex assembly domain"/>
    <property type="match status" value="1"/>
</dbReference>
<feature type="domain" description="VPS37 C-terminal" evidence="7">
    <location>
        <begin position="88"/>
        <end position="188"/>
    </location>
</feature>
<dbReference type="InterPro" id="IPR029012">
    <property type="entry name" value="Helix_hairpin_bin_sf"/>
</dbReference>
<dbReference type="PANTHER" id="PTHR13678:SF2">
    <property type="entry name" value="VACUOLAR PROTEIN SORTING-ASSOCIATED PROTEIN 37A"/>
    <property type="match status" value="1"/>
</dbReference>
<dbReference type="PANTHER" id="PTHR13678">
    <property type="entry name" value="VACUOLAR PROTEIN SORTING-ASSOCIATED PROTEIN 37"/>
    <property type="match status" value="1"/>
</dbReference>
<comment type="subcellular location">
    <subcellularLocation>
        <location evidence="1">Endosome</location>
    </subcellularLocation>
</comment>
<evidence type="ECO:0000313" key="8">
    <source>
        <dbReference type="EMBL" id="KAF8476697.1"/>
    </source>
</evidence>
<protein>
    <recommendedName>
        <fullName evidence="7">VPS37 C-terminal domain-containing protein</fullName>
    </recommendedName>
</protein>
<dbReference type="AlphaFoldDB" id="A0A9P5MS73"/>
<dbReference type="Pfam" id="PF07200">
    <property type="entry name" value="Mod_r"/>
    <property type="match status" value="1"/>
</dbReference>